<organism evidence="3 4">
    <name type="scientific">Toxocara canis</name>
    <name type="common">Canine roundworm</name>
    <dbReference type="NCBI Taxonomy" id="6265"/>
    <lineage>
        <taxon>Eukaryota</taxon>
        <taxon>Metazoa</taxon>
        <taxon>Ecdysozoa</taxon>
        <taxon>Nematoda</taxon>
        <taxon>Chromadorea</taxon>
        <taxon>Rhabditida</taxon>
        <taxon>Spirurina</taxon>
        <taxon>Ascaridomorpha</taxon>
        <taxon>Ascaridoidea</taxon>
        <taxon>Toxocaridae</taxon>
        <taxon>Toxocara</taxon>
    </lineage>
</organism>
<dbReference type="OMA" id="AMEHNGH"/>
<dbReference type="PANTHER" id="PTHR45918">
    <property type="entry name" value="ALPHA-1,3/1,6-MANNOSYLTRANSFERASE ALG2"/>
    <property type="match status" value="1"/>
</dbReference>
<keyword evidence="2" id="KW-1133">Transmembrane helix</keyword>
<reference evidence="3 4" key="1">
    <citation type="submission" date="2014-11" db="EMBL/GenBank/DDBJ databases">
        <title>Genetic blueprint of the zoonotic pathogen Toxocara canis.</title>
        <authorList>
            <person name="Zhu X.-Q."/>
            <person name="Korhonen P.K."/>
            <person name="Cai H."/>
            <person name="Young N.D."/>
            <person name="Nejsum P."/>
            <person name="von Samson-Himmelstjerna G."/>
            <person name="Boag P.R."/>
            <person name="Tan P."/>
            <person name="Li Q."/>
            <person name="Min J."/>
            <person name="Yang Y."/>
            <person name="Wang X."/>
            <person name="Fang X."/>
            <person name="Hall R.S."/>
            <person name="Hofmann A."/>
            <person name="Sternberg P.W."/>
            <person name="Jex A.R."/>
            <person name="Gasser R.B."/>
        </authorList>
    </citation>
    <scope>NUCLEOTIDE SEQUENCE [LARGE SCALE GENOMIC DNA]</scope>
    <source>
        <strain evidence="3">PN_DK_2014</strain>
    </source>
</reference>
<gene>
    <name evidence="3" type="primary">ALG2</name>
    <name evidence="3" type="ORF">Tcan_02339</name>
</gene>
<evidence type="ECO:0000313" key="3">
    <source>
        <dbReference type="EMBL" id="KHN71360.1"/>
    </source>
</evidence>
<evidence type="ECO:0000256" key="1">
    <source>
        <dbReference type="ARBA" id="ARBA00022679"/>
    </source>
</evidence>
<protein>
    <submittedName>
        <fullName evidence="3">Alpha-1,3/1,6-mannosyltransferase ALG2</fullName>
    </submittedName>
</protein>
<dbReference type="Gene3D" id="3.40.50.2000">
    <property type="entry name" value="Glycogen Phosphorylase B"/>
    <property type="match status" value="1"/>
</dbReference>
<feature type="transmembrane region" description="Helical" evidence="2">
    <location>
        <begin position="98"/>
        <end position="118"/>
    </location>
</feature>
<dbReference type="Proteomes" id="UP000031036">
    <property type="component" value="Unassembled WGS sequence"/>
</dbReference>
<dbReference type="PANTHER" id="PTHR45918:SF1">
    <property type="entry name" value="ALPHA-1,3_1,6-MANNOSYLTRANSFERASE ALG2"/>
    <property type="match status" value="1"/>
</dbReference>
<evidence type="ECO:0000256" key="2">
    <source>
        <dbReference type="SAM" id="Phobius"/>
    </source>
</evidence>
<keyword evidence="2" id="KW-0812">Transmembrane</keyword>
<keyword evidence="1 3" id="KW-0808">Transferase</keyword>
<dbReference type="InterPro" id="IPR027054">
    <property type="entry name" value="ALG2"/>
</dbReference>
<dbReference type="STRING" id="6265.A0A0B2UR23"/>
<sequence length="133" mass="15074">MRVTLVHPDLGIGGAERLLLDAAFAMEHNGHEVCIVTNHYEPEHSFDDSKHFDIRTVDILPRSIFGRGVALCAYIRMCLAAVYVCVALNSDLIFCDSVLIFARFVWLFFKISFIDFAFKKIITVKCSEALKDE</sequence>
<feature type="transmembrane region" description="Helical" evidence="2">
    <location>
        <begin position="64"/>
        <end position="86"/>
    </location>
</feature>
<dbReference type="SUPFAM" id="SSF53756">
    <property type="entry name" value="UDP-Glycosyltransferase/glycogen phosphorylase"/>
    <property type="match status" value="1"/>
</dbReference>
<dbReference type="AlphaFoldDB" id="A0A0B2UR23"/>
<proteinExistence type="predicted"/>
<comment type="caution">
    <text evidence="3">The sequence shown here is derived from an EMBL/GenBank/DDBJ whole genome shotgun (WGS) entry which is preliminary data.</text>
</comment>
<keyword evidence="2" id="KW-0472">Membrane</keyword>
<dbReference type="OrthoDB" id="448893at2759"/>
<accession>A0A0B2UR23</accession>
<name>A0A0B2UR23_TOXCA</name>
<dbReference type="GO" id="GO:0004378">
    <property type="term" value="F:GDP-Man:Man(1)GlcNAc(2)-PP-Dol alpha-1,3-mannosyltransferase activity"/>
    <property type="evidence" value="ECO:0007669"/>
    <property type="project" value="InterPro"/>
</dbReference>
<dbReference type="GO" id="GO:0012505">
    <property type="term" value="C:endomembrane system"/>
    <property type="evidence" value="ECO:0007669"/>
    <property type="project" value="TreeGrafter"/>
</dbReference>
<dbReference type="EMBL" id="JPKZ01022416">
    <property type="protein sequence ID" value="KHN71360.1"/>
    <property type="molecule type" value="Genomic_DNA"/>
</dbReference>
<keyword evidence="3" id="KW-0328">Glycosyltransferase</keyword>
<evidence type="ECO:0000313" key="4">
    <source>
        <dbReference type="Proteomes" id="UP000031036"/>
    </source>
</evidence>
<keyword evidence="4" id="KW-1185">Reference proteome</keyword>